<dbReference type="GO" id="GO:0008710">
    <property type="term" value="F:8-amino-7-oxononanoate synthase activity"/>
    <property type="evidence" value="ECO:0007669"/>
    <property type="project" value="UniProtKB-UniRule"/>
</dbReference>
<dbReference type="InterPro" id="IPR015424">
    <property type="entry name" value="PyrdxlP-dep_Trfase"/>
</dbReference>
<name>A0A285NW68_9AQUI</name>
<keyword evidence="7 9" id="KW-0663">Pyridoxal phosphate</keyword>
<evidence type="ECO:0000259" key="11">
    <source>
        <dbReference type="Pfam" id="PF00155"/>
    </source>
</evidence>
<dbReference type="SUPFAM" id="SSF53383">
    <property type="entry name" value="PLP-dependent transferases"/>
    <property type="match status" value="1"/>
</dbReference>
<evidence type="ECO:0000256" key="2">
    <source>
        <dbReference type="ARBA" id="ARBA00004746"/>
    </source>
</evidence>
<dbReference type="AlphaFoldDB" id="A0A285NW68"/>
<accession>A0A285NW68</accession>
<feature type="modified residue" description="N6-(pyridoxal phosphate)lysine" evidence="9">
    <location>
        <position position="226"/>
    </location>
</feature>
<dbReference type="InterPro" id="IPR015421">
    <property type="entry name" value="PyrdxlP-dep_Trfase_major"/>
</dbReference>
<keyword evidence="13" id="KW-1185">Reference proteome</keyword>
<comment type="subunit">
    <text evidence="4 10">Homodimer.</text>
</comment>
<reference evidence="13" key="1">
    <citation type="submission" date="2017-09" db="EMBL/GenBank/DDBJ databases">
        <authorList>
            <person name="Varghese N."/>
            <person name="Submissions S."/>
        </authorList>
    </citation>
    <scope>NUCLEOTIDE SEQUENCE [LARGE SCALE GENOMIC DNA]</scope>
    <source>
        <strain evidence="13">DSM 2913</strain>
    </source>
</reference>
<evidence type="ECO:0000313" key="13">
    <source>
        <dbReference type="Proteomes" id="UP000218627"/>
    </source>
</evidence>
<dbReference type="InterPro" id="IPR001917">
    <property type="entry name" value="Aminotrans_II_pyridoxalP_BS"/>
</dbReference>
<dbReference type="EC" id="2.3.1.47" evidence="10"/>
<dbReference type="Pfam" id="PF00155">
    <property type="entry name" value="Aminotran_1_2"/>
    <property type="match status" value="1"/>
</dbReference>
<dbReference type="NCBIfam" id="TIGR00858">
    <property type="entry name" value="bioF"/>
    <property type="match status" value="1"/>
</dbReference>
<evidence type="ECO:0000256" key="9">
    <source>
        <dbReference type="PIRSR" id="PIRSR604723-51"/>
    </source>
</evidence>
<evidence type="ECO:0000256" key="10">
    <source>
        <dbReference type="RuleBase" id="RU003693"/>
    </source>
</evidence>
<dbReference type="PANTHER" id="PTHR13693">
    <property type="entry name" value="CLASS II AMINOTRANSFERASE/8-AMINO-7-OXONONANOATE SYNTHASE"/>
    <property type="match status" value="1"/>
</dbReference>
<dbReference type="Proteomes" id="UP000218627">
    <property type="component" value="Unassembled WGS sequence"/>
</dbReference>
<keyword evidence="5 10" id="KW-0808">Transferase</keyword>
<comment type="similarity">
    <text evidence="3 10">Belongs to the class-II pyridoxal-phosphate-dependent aminotransferase family. BioF subfamily.</text>
</comment>
<sequence length="375" mass="42468">MDWIKQELEKIKHTHLYRVRKLKEGLLDLCSNDYLALRDHPQVISAVAQVLKEYGVGSGASQLVSGYTKYHLRLEEKLAEFKKVPKCVLFGSGYLANLGVIPSLAGEGDLILSDELNHASLIDACRLSKAKVLIFKHRDYEHLENLLRVNRGNFHKCLIVSDTVFSMDGDVADIRLLKKMAKDYECMLYLDEAHATGVLGATGRGGLEEFSESWEEFMIIMGTLSKALGSYGAFVCGSEVLCEYLINKARSLIFSTSLPPCLCAGAEKSIEIIQKEPQRVRHLRNFAQLIFENLKEVGLEVSFHHTPIIPLMVYDEKRAVKLRDYLLERGILLQAIRYPTVPLGKARLRLTVSLRYSQSDLEFFFSQLREALKHC</sequence>
<evidence type="ECO:0000256" key="3">
    <source>
        <dbReference type="ARBA" id="ARBA00010008"/>
    </source>
</evidence>
<feature type="domain" description="Aminotransferase class I/classII large" evidence="11">
    <location>
        <begin position="26"/>
        <end position="352"/>
    </location>
</feature>
<dbReference type="UniPathway" id="UPA00078"/>
<evidence type="ECO:0000256" key="7">
    <source>
        <dbReference type="ARBA" id="ARBA00022898"/>
    </source>
</evidence>
<dbReference type="GO" id="GO:0030170">
    <property type="term" value="F:pyridoxal phosphate binding"/>
    <property type="evidence" value="ECO:0007669"/>
    <property type="project" value="InterPro"/>
</dbReference>
<dbReference type="RefSeq" id="WP_096600620.1">
    <property type="nucleotide sequence ID" value="NZ_OBEN01000001.1"/>
</dbReference>
<dbReference type="PROSITE" id="PS00599">
    <property type="entry name" value="AA_TRANSFER_CLASS_2"/>
    <property type="match status" value="1"/>
</dbReference>
<dbReference type="OrthoDB" id="9807157at2"/>
<dbReference type="CDD" id="cd06454">
    <property type="entry name" value="KBL_like"/>
    <property type="match status" value="1"/>
</dbReference>
<dbReference type="EMBL" id="OBEN01000001">
    <property type="protein sequence ID" value="SNZ12136.1"/>
    <property type="molecule type" value="Genomic_DNA"/>
</dbReference>
<evidence type="ECO:0000256" key="1">
    <source>
        <dbReference type="ARBA" id="ARBA00001933"/>
    </source>
</evidence>
<evidence type="ECO:0000256" key="6">
    <source>
        <dbReference type="ARBA" id="ARBA00022756"/>
    </source>
</evidence>
<gene>
    <name evidence="12" type="ORF">SAMN06265353_0446</name>
</gene>
<proteinExistence type="inferred from homology"/>
<evidence type="ECO:0000313" key="12">
    <source>
        <dbReference type="EMBL" id="SNZ12136.1"/>
    </source>
</evidence>
<dbReference type="InterPro" id="IPR015422">
    <property type="entry name" value="PyrdxlP-dep_Trfase_small"/>
</dbReference>
<dbReference type="InterPro" id="IPR004839">
    <property type="entry name" value="Aminotransferase_I/II_large"/>
</dbReference>
<evidence type="ECO:0000256" key="4">
    <source>
        <dbReference type="ARBA" id="ARBA00011738"/>
    </source>
</evidence>
<organism evidence="12 13">
    <name type="scientific">Hydrogenobacter hydrogenophilus</name>
    <dbReference type="NCBI Taxonomy" id="35835"/>
    <lineage>
        <taxon>Bacteria</taxon>
        <taxon>Pseudomonadati</taxon>
        <taxon>Aquificota</taxon>
        <taxon>Aquificia</taxon>
        <taxon>Aquificales</taxon>
        <taxon>Aquificaceae</taxon>
        <taxon>Hydrogenobacter</taxon>
    </lineage>
</organism>
<dbReference type="Gene3D" id="3.90.1150.10">
    <property type="entry name" value="Aspartate Aminotransferase, domain 1"/>
    <property type="match status" value="1"/>
</dbReference>
<keyword evidence="6" id="KW-0093">Biotin biosynthesis</keyword>
<dbReference type="InterPro" id="IPR050087">
    <property type="entry name" value="AON_synthase_class-II"/>
</dbReference>
<comment type="cofactor">
    <cofactor evidence="1 9 10">
        <name>pyridoxal 5'-phosphate</name>
        <dbReference type="ChEBI" id="CHEBI:597326"/>
    </cofactor>
</comment>
<evidence type="ECO:0000256" key="5">
    <source>
        <dbReference type="ARBA" id="ARBA00022679"/>
    </source>
</evidence>
<comment type="function">
    <text evidence="10">Catalyzes the decarboxylative condensation of pimeloyl-[acyl-carrier protein] and L-alanine to produce 8-amino-7-oxononanoate (AON), [acyl-carrier protein], and carbon dioxide.</text>
</comment>
<dbReference type="PANTHER" id="PTHR13693:SF77">
    <property type="entry name" value="8-AMINO-7-OXONONANOATE SYNTHASE"/>
    <property type="match status" value="1"/>
</dbReference>
<comment type="catalytic activity">
    <reaction evidence="8 10">
        <text>6-carboxyhexanoyl-[ACP] + L-alanine + H(+) = (8S)-8-amino-7-oxononanoate + holo-[ACP] + CO2</text>
        <dbReference type="Rhea" id="RHEA:42288"/>
        <dbReference type="Rhea" id="RHEA-COMP:9685"/>
        <dbReference type="Rhea" id="RHEA-COMP:9955"/>
        <dbReference type="ChEBI" id="CHEBI:15378"/>
        <dbReference type="ChEBI" id="CHEBI:16526"/>
        <dbReference type="ChEBI" id="CHEBI:57972"/>
        <dbReference type="ChEBI" id="CHEBI:64479"/>
        <dbReference type="ChEBI" id="CHEBI:78846"/>
        <dbReference type="ChEBI" id="CHEBI:149468"/>
        <dbReference type="EC" id="2.3.1.47"/>
    </reaction>
</comment>
<dbReference type="InterPro" id="IPR004723">
    <property type="entry name" value="AONS_Archaea/Proteobacteria"/>
</dbReference>
<dbReference type="Gene3D" id="3.40.640.10">
    <property type="entry name" value="Type I PLP-dependent aspartate aminotransferase-like (Major domain)"/>
    <property type="match status" value="1"/>
</dbReference>
<comment type="pathway">
    <text evidence="2 10">Cofactor biosynthesis; biotin biosynthesis.</text>
</comment>
<evidence type="ECO:0000256" key="8">
    <source>
        <dbReference type="ARBA" id="ARBA00047715"/>
    </source>
</evidence>
<dbReference type="GO" id="GO:0009102">
    <property type="term" value="P:biotin biosynthetic process"/>
    <property type="evidence" value="ECO:0007669"/>
    <property type="project" value="UniProtKB-UniRule"/>
</dbReference>
<protein>
    <recommendedName>
        <fullName evidence="10">8-amino-7-ketopelargonate synthase</fullName>
        <ecNumber evidence="10">2.3.1.47</ecNumber>
    </recommendedName>
</protein>